<evidence type="ECO:0000259" key="2">
    <source>
        <dbReference type="PROSITE" id="PS50902"/>
    </source>
</evidence>
<dbReference type="AlphaFoldDB" id="V7I3K3"/>
<dbReference type="STRING" id="994573.T472_0214670"/>
<protein>
    <submittedName>
        <fullName evidence="3">Flavoprotein</fullName>
    </submittedName>
</protein>
<dbReference type="GO" id="GO:0010181">
    <property type="term" value="F:FMN binding"/>
    <property type="evidence" value="ECO:0007669"/>
    <property type="project" value="InterPro"/>
</dbReference>
<dbReference type="InterPro" id="IPR029039">
    <property type="entry name" value="Flavoprotein-like_sf"/>
</dbReference>
<dbReference type="InterPro" id="IPR001279">
    <property type="entry name" value="Metallo-B-lactamas"/>
</dbReference>
<dbReference type="GO" id="GO:0009055">
    <property type="term" value="F:electron transfer activity"/>
    <property type="evidence" value="ECO:0007669"/>
    <property type="project" value="InterPro"/>
</dbReference>
<dbReference type="InterPro" id="IPR001226">
    <property type="entry name" value="Flavodoxin_CS"/>
</dbReference>
<evidence type="ECO:0000313" key="4">
    <source>
        <dbReference type="Proteomes" id="UP000017747"/>
    </source>
</evidence>
<dbReference type="GO" id="GO:0046872">
    <property type="term" value="F:metal ion binding"/>
    <property type="evidence" value="ECO:0007669"/>
    <property type="project" value="InterPro"/>
</dbReference>
<dbReference type="InterPro" id="IPR045761">
    <property type="entry name" value="ODP_dom"/>
</dbReference>
<evidence type="ECO:0000256" key="1">
    <source>
        <dbReference type="ARBA" id="ARBA00007121"/>
    </source>
</evidence>
<proteinExistence type="inferred from homology"/>
<dbReference type="Proteomes" id="UP000017747">
    <property type="component" value="Unassembled WGS sequence"/>
</dbReference>
<comment type="caution">
    <text evidence="3">The sequence shown here is derived from an EMBL/GenBank/DDBJ whole genome shotgun (WGS) entry which is preliminary data.</text>
</comment>
<dbReference type="EMBL" id="AXUN02000198">
    <property type="protein sequence ID" value="ETA79764.1"/>
    <property type="molecule type" value="Genomic_DNA"/>
</dbReference>
<dbReference type="InterPro" id="IPR016440">
    <property type="entry name" value="Rubredoxin-O_OxRdtase"/>
</dbReference>
<sequence>MMEMREIRDGIYWTGKVDDRRVPFHRLILEKGTSYNSYLIMDEKNVLIDTVDFMFGKEFTDRLGSEFDLLKLDYIVINHTEPDHSGALGSVARKAKNATILCTEIAIPELMEMYKLGIERFRAVDDNETLSLGKRTLRFLHTPYLHTEETMVTYLEEEGILFTCDIFSTHVADTRLLASELSDDESIDADFIGYYSLIMDPHRRYVNPMLDKIEGLGVSMIATSHGYVLDKDTDRYIGLYRESAEKVKDVRTVILFNSMGGNTKRLARLLGEELEKTGIRAEVIDANVRPKEEILAKVADADGILVGASTKYADISGNLEGILAEFKEMDLQGKVAGAFGSYGWSGEAAHVVQDYLKEAGMKVLTTEEAVRTTGMDDVSFPLRVRFKPEDSIFKVKAAAAYFADKVRY</sequence>
<keyword evidence="4" id="KW-1185">Reference proteome</keyword>
<dbReference type="PROSITE" id="PS00201">
    <property type="entry name" value="FLAVODOXIN"/>
    <property type="match status" value="1"/>
</dbReference>
<dbReference type="SUPFAM" id="SSF52218">
    <property type="entry name" value="Flavoproteins"/>
    <property type="match status" value="1"/>
</dbReference>
<reference evidence="3 4" key="1">
    <citation type="journal article" date="2014" name="Genome Announc.">
        <title>Genome Sequence of Youngiibacter fragilis, the Type Strain of the Genus Youngiibacter.</title>
        <authorList>
            <person name="Wawrik C.B."/>
            <person name="Callaghan A.V."/>
            <person name="Stamps B.W."/>
            <person name="Wawrik B."/>
        </authorList>
    </citation>
    <scope>NUCLEOTIDE SEQUENCE [LARGE SCALE GENOMIC DNA]</scope>
    <source>
        <strain evidence="3 4">232.1</strain>
    </source>
</reference>
<dbReference type="PIRSF" id="PIRSF005243">
    <property type="entry name" value="ROO"/>
    <property type="match status" value="1"/>
</dbReference>
<dbReference type="CDD" id="cd07709">
    <property type="entry name" value="flavodiiron_proteins_MBL-fold"/>
    <property type="match status" value="1"/>
</dbReference>
<dbReference type="PROSITE" id="PS50902">
    <property type="entry name" value="FLAVODOXIN_LIKE"/>
    <property type="match status" value="1"/>
</dbReference>
<dbReference type="eggNOG" id="COG0426">
    <property type="taxonomic scope" value="Bacteria"/>
</dbReference>
<feature type="domain" description="Flavodoxin-like" evidence="2">
    <location>
        <begin position="252"/>
        <end position="403"/>
    </location>
</feature>
<organism evidence="3 4">
    <name type="scientific">Youngiibacter fragilis 232.1</name>
    <dbReference type="NCBI Taxonomy" id="994573"/>
    <lineage>
        <taxon>Bacteria</taxon>
        <taxon>Bacillati</taxon>
        <taxon>Bacillota</taxon>
        <taxon>Clostridia</taxon>
        <taxon>Eubacteriales</taxon>
        <taxon>Clostridiaceae</taxon>
        <taxon>Youngiibacter</taxon>
    </lineage>
</organism>
<dbReference type="PANTHER" id="PTHR43717">
    <property type="entry name" value="ANAEROBIC NITRIC OXIDE REDUCTASE FLAVORUBREDOXIN"/>
    <property type="match status" value="1"/>
</dbReference>
<dbReference type="Gene3D" id="3.40.50.360">
    <property type="match status" value="1"/>
</dbReference>
<dbReference type="Pfam" id="PF00258">
    <property type="entry name" value="Flavodoxin_1"/>
    <property type="match status" value="1"/>
</dbReference>
<gene>
    <name evidence="3" type="ORF">T472_0214670</name>
</gene>
<dbReference type="SUPFAM" id="SSF56281">
    <property type="entry name" value="Metallo-hydrolase/oxidoreductase"/>
    <property type="match status" value="1"/>
</dbReference>
<name>V7I3K3_9CLOT</name>
<dbReference type="SMART" id="SM00849">
    <property type="entry name" value="Lactamase_B"/>
    <property type="match status" value="1"/>
</dbReference>
<dbReference type="Gene3D" id="3.60.15.10">
    <property type="entry name" value="Ribonuclease Z/Hydroxyacylglutathione hydrolase-like"/>
    <property type="match status" value="1"/>
</dbReference>
<dbReference type="PANTHER" id="PTHR43717:SF1">
    <property type="entry name" value="ANAEROBIC NITRIC OXIDE REDUCTASE FLAVORUBREDOXIN"/>
    <property type="match status" value="1"/>
</dbReference>
<accession>V7I3K3</accession>
<dbReference type="GO" id="GO:0016651">
    <property type="term" value="F:oxidoreductase activity, acting on NAD(P)H"/>
    <property type="evidence" value="ECO:0007669"/>
    <property type="project" value="UniProtKB-ARBA"/>
</dbReference>
<dbReference type="InterPro" id="IPR008254">
    <property type="entry name" value="Flavodoxin/NO_synth"/>
</dbReference>
<dbReference type="InterPro" id="IPR036866">
    <property type="entry name" value="RibonucZ/Hydroxyglut_hydro"/>
</dbReference>
<evidence type="ECO:0000313" key="3">
    <source>
        <dbReference type="EMBL" id="ETA79764.1"/>
    </source>
</evidence>
<comment type="similarity">
    <text evidence="1">In the N-terminal section; belongs to the zinc metallo-hydrolase group 3 family.</text>
</comment>
<dbReference type="Pfam" id="PF19583">
    <property type="entry name" value="ODP"/>
    <property type="match status" value="1"/>
</dbReference>
<dbReference type="OrthoDB" id="9807946at2"/>